<feature type="transmembrane region" description="Helical" evidence="25">
    <location>
        <begin position="200"/>
        <end position="221"/>
    </location>
</feature>
<dbReference type="SUPFAM" id="SSF103473">
    <property type="entry name" value="MFS general substrate transporter"/>
    <property type="match status" value="1"/>
</dbReference>
<keyword evidence="27" id="KW-1185">Reference proteome</keyword>
<evidence type="ECO:0000313" key="26">
    <source>
        <dbReference type="EMBL" id="OQR89070.1"/>
    </source>
</evidence>
<comment type="subcellular location">
    <subcellularLocation>
        <location evidence="1">Lysosome membrane</location>
        <topology evidence="1">Multi-pass membrane protein</topology>
    </subcellularLocation>
</comment>
<dbReference type="Proteomes" id="UP000243579">
    <property type="component" value="Unassembled WGS sequence"/>
</dbReference>
<evidence type="ECO:0000256" key="23">
    <source>
        <dbReference type="ARBA" id="ARBA00045709"/>
    </source>
</evidence>
<feature type="transmembrane region" description="Helical" evidence="25">
    <location>
        <begin position="436"/>
        <end position="458"/>
    </location>
</feature>
<evidence type="ECO:0000256" key="25">
    <source>
        <dbReference type="SAM" id="Phobius"/>
    </source>
</evidence>
<keyword evidence="5 25" id="KW-1133">Transmembrane helix</keyword>
<dbReference type="Gene3D" id="1.20.1250.20">
    <property type="entry name" value="MFS general substrate transporter like domains"/>
    <property type="match status" value="2"/>
</dbReference>
<dbReference type="InterPro" id="IPR052187">
    <property type="entry name" value="MFSD1"/>
</dbReference>
<evidence type="ECO:0000256" key="1">
    <source>
        <dbReference type="ARBA" id="ARBA00004155"/>
    </source>
</evidence>
<comment type="catalytic activity">
    <reaction evidence="16">
        <text>L-lysyl-L-lysine(out) = L-lysyl-L-lysine(in)</text>
        <dbReference type="Rhea" id="RHEA:79403"/>
        <dbReference type="ChEBI" id="CHEBI:229956"/>
    </reaction>
</comment>
<dbReference type="Pfam" id="PF07690">
    <property type="entry name" value="MFS_1"/>
    <property type="match status" value="1"/>
</dbReference>
<evidence type="ECO:0000256" key="4">
    <source>
        <dbReference type="ARBA" id="ARBA00022692"/>
    </source>
</evidence>
<comment type="catalytic activity">
    <reaction evidence="10">
        <text>L-alpha-aminoacyl-L-arginine(out) = L-alpha-aminoacyl-L-arginine(in)</text>
        <dbReference type="Rhea" id="RHEA:79367"/>
        <dbReference type="ChEBI" id="CHEBI:229968"/>
    </reaction>
</comment>
<comment type="catalytic activity">
    <reaction evidence="20">
        <text>L-lysyl-glycine(out) = L-lysyl-glycine(in)</text>
        <dbReference type="Rhea" id="RHEA:79407"/>
        <dbReference type="ChEBI" id="CHEBI:191202"/>
    </reaction>
</comment>
<evidence type="ECO:0000256" key="13">
    <source>
        <dbReference type="ARBA" id="ARBA00044893"/>
    </source>
</evidence>
<dbReference type="GO" id="GO:0005765">
    <property type="term" value="C:lysosomal membrane"/>
    <property type="evidence" value="ECO:0007669"/>
    <property type="project" value="UniProtKB-SubCell"/>
</dbReference>
<comment type="function">
    <text evidence="23">Lysosomal dipeptide uniporter that selectively exports lysine, arginine or histidine-containing dipeptides with a net positive charge from the lysosome lumen into the cytosol. Could play a role in a specific type of protein O-glycosylation indirectly regulating macrophages migration and tissue invasion. Also essential for liver homeostasis.</text>
</comment>
<evidence type="ECO:0000256" key="3">
    <source>
        <dbReference type="ARBA" id="ARBA00022448"/>
    </source>
</evidence>
<evidence type="ECO:0000256" key="8">
    <source>
        <dbReference type="ARBA" id="ARBA00044876"/>
    </source>
</evidence>
<feature type="transmembrane region" description="Helical" evidence="25">
    <location>
        <begin position="372"/>
        <end position="390"/>
    </location>
</feature>
<dbReference type="PANTHER" id="PTHR23512:SF3">
    <property type="entry name" value="MAJOR FACILITATOR SUPERFAMILY DOMAIN-CONTAINING PROTEIN 1"/>
    <property type="match status" value="1"/>
</dbReference>
<dbReference type="InterPro" id="IPR036259">
    <property type="entry name" value="MFS_trans_sf"/>
</dbReference>
<evidence type="ECO:0000256" key="12">
    <source>
        <dbReference type="ARBA" id="ARBA00044891"/>
    </source>
</evidence>
<keyword evidence="7" id="KW-0458">Lysosome</keyword>
<evidence type="ECO:0000256" key="9">
    <source>
        <dbReference type="ARBA" id="ARBA00044878"/>
    </source>
</evidence>
<dbReference type="InterPro" id="IPR011701">
    <property type="entry name" value="MFS"/>
</dbReference>
<dbReference type="EMBL" id="JNBR01000951">
    <property type="protein sequence ID" value="OQR89070.1"/>
    <property type="molecule type" value="Genomic_DNA"/>
</dbReference>
<protein>
    <recommendedName>
        <fullName evidence="21">Lysosomal dipeptide transporter MFSD1</fullName>
    </recommendedName>
    <alternativeName>
        <fullName evidence="22">Major facilitator superfamily domain-containing protein 1</fullName>
    </alternativeName>
</protein>
<comment type="subunit">
    <text evidence="24">Homodimer. Interacts with lysosomal protein GLMP (via lumenal domain); the interaction starts while both proteins are still in the endoplasmic reticulum and is required for stabilization of MFSD1 in lysosomes but has no direct effect on its targeting to lysosomes or transporter activity.</text>
</comment>
<evidence type="ECO:0000256" key="24">
    <source>
        <dbReference type="ARBA" id="ARBA00046376"/>
    </source>
</evidence>
<feature type="transmembrane region" description="Helical" evidence="25">
    <location>
        <begin position="347"/>
        <end position="366"/>
    </location>
</feature>
<comment type="catalytic activity">
    <reaction evidence="12">
        <text>L-lysyl-L-alpha-amino acid(out) = L-lysyl-L-alpha-amino acid(in)</text>
        <dbReference type="Rhea" id="RHEA:79387"/>
        <dbReference type="ChEBI" id="CHEBI:229965"/>
    </reaction>
</comment>
<evidence type="ECO:0000256" key="15">
    <source>
        <dbReference type="ARBA" id="ARBA00044899"/>
    </source>
</evidence>
<feature type="transmembrane region" description="Helical" evidence="25">
    <location>
        <begin position="107"/>
        <end position="126"/>
    </location>
</feature>
<keyword evidence="4 25" id="KW-0812">Transmembrane</keyword>
<evidence type="ECO:0000256" key="11">
    <source>
        <dbReference type="ARBA" id="ARBA00044884"/>
    </source>
</evidence>
<organism evidence="26 27">
    <name type="scientific">Achlya hypogyna</name>
    <name type="common">Oomycete</name>
    <name type="synonym">Protoachlya hypogyna</name>
    <dbReference type="NCBI Taxonomy" id="1202772"/>
    <lineage>
        <taxon>Eukaryota</taxon>
        <taxon>Sar</taxon>
        <taxon>Stramenopiles</taxon>
        <taxon>Oomycota</taxon>
        <taxon>Saprolegniomycetes</taxon>
        <taxon>Saprolegniales</taxon>
        <taxon>Achlyaceae</taxon>
        <taxon>Achlya</taxon>
    </lineage>
</organism>
<accession>A0A1V9YU16</accession>
<evidence type="ECO:0000256" key="10">
    <source>
        <dbReference type="ARBA" id="ARBA00044881"/>
    </source>
</evidence>
<comment type="caution">
    <text evidence="26">The sequence shown here is derived from an EMBL/GenBank/DDBJ whole genome shotgun (WGS) entry which is preliminary data.</text>
</comment>
<evidence type="ECO:0000256" key="19">
    <source>
        <dbReference type="ARBA" id="ARBA00044919"/>
    </source>
</evidence>
<evidence type="ECO:0000256" key="20">
    <source>
        <dbReference type="ARBA" id="ARBA00044924"/>
    </source>
</evidence>
<evidence type="ECO:0000256" key="22">
    <source>
        <dbReference type="ARBA" id="ARBA00045018"/>
    </source>
</evidence>
<proteinExistence type="inferred from homology"/>
<evidence type="ECO:0000256" key="6">
    <source>
        <dbReference type="ARBA" id="ARBA00023136"/>
    </source>
</evidence>
<comment type="catalytic activity">
    <reaction evidence="11">
        <text>L-alpha-aminoacyl-L-histidine(out) = L-alpha-aminoacyl-L-histidine(in)</text>
        <dbReference type="Rhea" id="RHEA:79375"/>
        <dbReference type="ChEBI" id="CHEBI:229967"/>
    </reaction>
</comment>
<evidence type="ECO:0000256" key="7">
    <source>
        <dbReference type="ARBA" id="ARBA00023228"/>
    </source>
</evidence>
<evidence type="ECO:0000256" key="14">
    <source>
        <dbReference type="ARBA" id="ARBA00044898"/>
    </source>
</evidence>
<sequence length="503" mass="54503">MLQKPTESTSLLPATITRVTAASRWLFWLPTAPSHRFYLLVLICLIPFGGHFVKNEMSSLQQLMLDDREFPISNTIYGAFNSAVSVPNMIIPFVGGHLLDCKGHVTILYFLLLMCVGQALFAWAMELHSIWLAMAGRIIFGLGEGSVVVGGRAIVAYWFDRSELTFAMGTSVGITNISKMLAKATVAPVALYFGSYVYGLWYGLVVCVLSLLVALVVGRAARTLKGIKRAVKTQIRAGTELATVVDPTLTWLSNYCYVRRYKKAPVAHEKLSLGSLGSFSLLFWLIIALHVTFINVFHLFQNVSASYFTQVHGYSIVNAGYVSSLAHVFVIFAPLVGLVVDCVGGRIQLILCSSCLSILAYTLLVFTNVTPIVSMLLISLCLSVTPSILLSSIPLSISKNRFGTAFGILEVVNGFTAFTGNLGIGYLRDTTGSYTIVMQVLMCFACLTLVLALSVAYVDRLNGGHLATATIKAKGASSDDEVVSDCSSSSSEDTCTTANRIHV</sequence>
<keyword evidence="6 25" id="KW-0472">Membrane</keyword>
<comment type="similarity">
    <text evidence="2">Belongs to the major facilitator superfamily.</text>
</comment>
<keyword evidence="3" id="KW-0813">Transport</keyword>
<evidence type="ECO:0000256" key="5">
    <source>
        <dbReference type="ARBA" id="ARBA00022989"/>
    </source>
</evidence>
<dbReference type="GO" id="GO:0022857">
    <property type="term" value="F:transmembrane transporter activity"/>
    <property type="evidence" value="ECO:0007669"/>
    <property type="project" value="InterPro"/>
</dbReference>
<feature type="transmembrane region" description="Helical" evidence="25">
    <location>
        <begin position="279"/>
        <end position="300"/>
    </location>
</feature>
<comment type="catalytic activity">
    <reaction evidence="8">
        <text>L-lysyl-L-alanine(out) = L-lysyl-L-alanine(in)</text>
        <dbReference type="Rhea" id="RHEA:79399"/>
        <dbReference type="ChEBI" id="CHEBI:229954"/>
    </reaction>
</comment>
<feature type="transmembrane region" description="Helical" evidence="25">
    <location>
        <begin position="320"/>
        <end position="340"/>
    </location>
</feature>
<comment type="catalytic activity">
    <reaction evidence="15">
        <text>L-arginyl-L-alpha-amino acid(out) = L-arginyl-L-alpha-amino acid(in)</text>
        <dbReference type="Rhea" id="RHEA:79371"/>
        <dbReference type="ChEBI" id="CHEBI:84315"/>
    </reaction>
</comment>
<name>A0A1V9YU16_ACHHY</name>
<evidence type="ECO:0000256" key="18">
    <source>
        <dbReference type="ARBA" id="ARBA00044912"/>
    </source>
</evidence>
<gene>
    <name evidence="26" type="ORF">ACHHYP_06487</name>
</gene>
<comment type="catalytic activity">
    <reaction evidence="18">
        <text>L-histidyl-L-alpha-amino acid(out) = L-histidyl-L-alpha-amino acid(in)</text>
        <dbReference type="Rhea" id="RHEA:79379"/>
        <dbReference type="ChEBI" id="CHEBI:229964"/>
    </reaction>
</comment>
<dbReference type="OrthoDB" id="424834at2759"/>
<feature type="transmembrane region" description="Helical" evidence="25">
    <location>
        <begin position="37"/>
        <end position="53"/>
    </location>
</feature>
<reference evidence="26 27" key="1">
    <citation type="journal article" date="2014" name="Genome Biol. Evol.">
        <title>The secreted proteins of Achlya hypogyna and Thraustotheca clavata identify the ancestral oomycete secretome and reveal gene acquisitions by horizontal gene transfer.</title>
        <authorList>
            <person name="Misner I."/>
            <person name="Blouin N."/>
            <person name="Leonard G."/>
            <person name="Richards T.A."/>
            <person name="Lane C.E."/>
        </authorList>
    </citation>
    <scope>NUCLEOTIDE SEQUENCE [LARGE SCALE GENOMIC DNA]</scope>
    <source>
        <strain evidence="26 27">ATCC 48635</strain>
    </source>
</reference>
<comment type="catalytic activity">
    <reaction evidence="14">
        <text>L-aspartyl-L-lysine(out) = L-aspartyl-L-lysine(in)</text>
        <dbReference type="Rhea" id="RHEA:79411"/>
        <dbReference type="ChEBI" id="CHEBI:229953"/>
    </reaction>
</comment>
<comment type="catalytic activity">
    <reaction evidence="9">
        <text>L-histidyl-glycine(out) = L-histidyl-glycine(in)</text>
        <dbReference type="Rhea" id="RHEA:79395"/>
        <dbReference type="ChEBI" id="CHEBI:229957"/>
    </reaction>
</comment>
<feature type="transmembrane region" description="Helical" evidence="25">
    <location>
        <begin position="74"/>
        <end position="95"/>
    </location>
</feature>
<comment type="catalytic activity">
    <reaction evidence="17">
        <text>L-arginyl-glycine(out) = L-arginyl-glycine(in)</text>
        <dbReference type="Rhea" id="RHEA:79391"/>
        <dbReference type="ChEBI" id="CHEBI:229955"/>
    </reaction>
</comment>
<evidence type="ECO:0000256" key="16">
    <source>
        <dbReference type="ARBA" id="ARBA00044900"/>
    </source>
</evidence>
<dbReference type="PANTHER" id="PTHR23512">
    <property type="entry name" value="MAJOR FACILITATOR SUPERFAMILY DOMAIN-CONTAINING PROTEIN 1"/>
    <property type="match status" value="1"/>
</dbReference>
<evidence type="ECO:0000256" key="21">
    <source>
        <dbReference type="ARBA" id="ARBA00044985"/>
    </source>
</evidence>
<evidence type="ECO:0000313" key="27">
    <source>
        <dbReference type="Proteomes" id="UP000243579"/>
    </source>
</evidence>
<comment type="catalytic activity">
    <reaction evidence="19">
        <text>L-alanyl-L-lysine(out) = L-alanyl-L-lysine(in)</text>
        <dbReference type="Rhea" id="RHEA:79415"/>
        <dbReference type="ChEBI" id="CHEBI:192470"/>
    </reaction>
</comment>
<comment type="catalytic activity">
    <reaction evidence="13">
        <text>L-alpha-aminoacyl-L-lysine(out) = L-alpha-aminoacyl-L-lysine(in)</text>
        <dbReference type="Rhea" id="RHEA:79383"/>
        <dbReference type="ChEBI" id="CHEBI:229966"/>
    </reaction>
</comment>
<evidence type="ECO:0000256" key="2">
    <source>
        <dbReference type="ARBA" id="ARBA00008335"/>
    </source>
</evidence>
<evidence type="ECO:0000256" key="17">
    <source>
        <dbReference type="ARBA" id="ARBA00044903"/>
    </source>
</evidence>
<feature type="transmembrane region" description="Helical" evidence="25">
    <location>
        <begin position="138"/>
        <end position="159"/>
    </location>
</feature>
<feature type="transmembrane region" description="Helical" evidence="25">
    <location>
        <begin position="402"/>
        <end position="424"/>
    </location>
</feature>
<dbReference type="AlphaFoldDB" id="A0A1V9YU16"/>
<dbReference type="STRING" id="1202772.A0A1V9YU16"/>